<evidence type="ECO:0000313" key="4">
    <source>
        <dbReference type="Proteomes" id="UP000628448"/>
    </source>
</evidence>
<dbReference type="RefSeq" id="WP_196989820.1">
    <property type="nucleotide sequence ID" value="NZ_JADWYR010000001.1"/>
</dbReference>
<keyword evidence="4" id="KW-1185">Reference proteome</keyword>
<evidence type="ECO:0000259" key="2">
    <source>
        <dbReference type="Pfam" id="PF13439"/>
    </source>
</evidence>
<dbReference type="InterPro" id="IPR028098">
    <property type="entry name" value="Glyco_trans_4-like_N"/>
</dbReference>
<reference evidence="3" key="1">
    <citation type="submission" date="2020-11" db="EMBL/GenBank/DDBJ databases">
        <title>Bacterial whole genome sequence for Panacibacter sp. DH6.</title>
        <authorList>
            <person name="Le V."/>
            <person name="Ko S."/>
            <person name="Ahn C.-Y."/>
            <person name="Oh H.-M."/>
        </authorList>
    </citation>
    <scope>NUCLEOTIDE SEQUENCE</scope>
    <source>
        <strain evidence="3">DH6</strain>
    </source>
</reference>
<dbReference type="Gene3D" id="3.40.50.2000">
    <property type="entry name" value="Glycogen Phosphorylase B"/>
    <property type="match status" value="2"/>
</dbReference>
<accession>A0A931GUW2</accession>
<dbReference type="Pfam" id="PF00534">
    <property type="entry name" value="Glycos_transf_1"/>
    <property type="match status" value="1"/>
</dbReference>
<feature type="domain" description="Glycosyl transferase family 1" evidence="1">
    <location>
        <begin position="188"/>
        <end position="331"/>
    </location>
</feature>
<dbReference type="PANTHER" id="PTHR45947">
    <property type="entry name" value="SULFOQUINOVOSYL TRANSFERASE SQD2"/>
    <property type="match status" value="1"/>
</dbReference>
<dbReference type="Proteomes" id="UP000628448">
    <property type="component" value="Unassembled WGS sequence"/>
</dbReference>
<dbReference type="GO" id="GO:0016757">
    <property type="term" value="F:glycosyltransferase activity"/>
    <property type="evidence" value="ECO:0007669"/>
    <property type="project" value="InterPro"/>
</dbReference>
<proteinExistence type="predicted"/>
<comment type="caution">
    <text evidence="3">The sequence shown here is derived from an EMBL/GenBank/DDBJ whole genome shotgun (WGS) entry which is preliminary data.</text>
</comment>
<dbReference type="PANTHER" id="PTHR45947:SF3">
    <property type="entry name" value="SULFOQUINOVOSYL TRANSFERASE SQD2"/>
    <property type="match status" value="1"/>
</dbReference>
<dbReference type="InterPro" id="IPR050194">
    <property type="entry name" value="Glycosyltransferase_grp1"/>
</dbReference>
<evidence type="ECO:0000313" key="3">
    <source>
        <dbReference type="EMBL" id="MBG9375790.1"/>
    </source>
</evidence>
<dbReference type="SUPFAM" id="SSF53756">
    <property type="entry name" value="UDP-Glycosyltransferase/glycogen phosphorylase"/>
    <property type="match status" value="1"/>
</dbReference>
<dbReference type="CDD" id="cd03801">
    <property type="entry name" value="GT4_PimA-like"/>
    <property type="match status" value="1"/>
</dbReference>
<dbReference type="AlphaFoldDB" id="A0A931GUW2"/>
<name>A0A931GUW2_9BACT</name>
<evidence type="ECO:0000259" key="1">
    <source>
        <dbReference type="Pfam" id="PF00534"/>
    </source>
</evidence>
<protein>
    <submittedName>
        <fullName evidence="3">Glycosyltransferase family 4 protein</fullName>
    </submittedName>
</protein>
<dbReference type="EMBL" id="JADWYR010000001">
    <property type="protein sequence ID" value="MBG9375790.1"/>
    <property type="molecule type" value="Genomic_DNA"/>
</dbReference>
<dbReference type="InterPro" id="IPR001296">
    <property type="entry name" value="Glyco_trans_1"/>
</dbReference>
<gene>
    <name evidence="3" type="ORF">I5907_06060</name>
</gene>
<organism evidence="3 4">
    <name type="scientific">Panacibacter microcysteis</name>
    <dbReference type="NCBI Taxonomy" id="2793269"/>
    <lineage>
        <taxon>Bacteria</taxon>
        <taxon>Pseudomonadati</taxon>
        <taxon>Bacteroidota</taxon>
        <taxon>Chitinophagia</taxon>
        <taxon>Chitinophagales</taxon>
        <taxon>Chitinophagaceae</taxon>
        <taxon>Panacibacter</taxon>
    </lineage>
</organism>
<dbReference type="Pfam" id="PF13439">
    <property type="entry name" value="Glyco_transf_4"/>
    <property type="match status" value="1"/>
</dbReference>
<feature type="domain" description="Glycosyltransferase subfamily 4-like N-terminal" evidence="2">
    <location>
        <begin position="20"/>
        <end position="154"/>
    </location>
</feature>
<sequence length="368" mass="41637">MPTPVTTTFNIVQVIDRLHIGGAERVLVTLSNLLYEHGHHVTVLTTVTPGPLAESLHKNIPLVNLNRRSKWNPFTMLRLIKTVRKFDIVHVHSRHNLRYLWLAKKIFGLKTPVFYHEHHGYRIHTSATALEKKMFAGVVFIAVSEQLKAWAIQKACTKESQTFTLANTVIRYVHDKALTARKESAFTELVMTGNFVPVKNMAFAIQLLAYLNAAETRYKLTIIGSVADKNYYESIVALVSSEGQEKYVRYITDCKNIQPILHQFDLAIHTATSESGPLVLVEYIAQGLPFVTYETGEVTAQVKEALPASVINNFNVEDWAGRIRLIQQQDKLKTGAQLAAIFEAYYSAAAYYQKCMNIYDEGLQHTNQ</sequence>